<dbReference type="InterPro" id="IPR038765">
    <property type="entry name" value="Papain-like_cys_pep_sf"/>
</dbReference>
<dbReference type="PANTHER" id="PTHR21646">
    <property type="entry name" value="UBIQUITIN CARBOXYL-TERMINAL HYDROLASE"/>
    <property type="match status" value="1"/>
</dbReference>
<dbReference type="InterPro" id="IPR028889">
    <property type="entry name" value="USP"/>
</dbReference>
<dbReference type="Proteomes" id="UP001163046">
    <property type="component" value="Unassembled WGS sequence"/>
</dbReference>
<dbReference type="EC" id="3.4.19.12" evidence="2"/>
<dbReference type="GO" id="GO:0016579">
    <property type="term" value="P:protein deubiquitination"/>
    <property type="evidence" value="ECO:0007669"/>
    <property type="project" value="InterPro"/>
</dbReference>
<protein>
    <recommendedName>
        <fullName evidence="2">ubiquitinyl hydrolase 1</fullName>
        <ecNumber evidence="2">3.4.19.12</ecNumber>
    </recommendedName>
</protein>
<organism evidence="5 6">
    <name type="scientific">Desmophyllum pertusum</name>
    <dbReference type="NCBI Taxonomy" id="174260"/>
    <lineage>
        <taxon>Eukaryota</taxon>
        <taxon>Metazoa</taxon>
        <taxon>Cnidaria</taxon>
        <taxon>Anthozoa</taxon>
        <taxon>Hexacorallia</taxon>
        <taxon>Scleractinia</taxon>
        <taxon>Caryophylliina</taxon>
        <taxon>Caryophylliidae</taxon>
        <taxon>Desmophyllum</taxon>
    </lineage>
</organism>
<dbReference type="GO" id="GO:0004843">
    <property type="term" value="F:cysteine-type deubiquitinase activity"/>
    <property type="evidence" value="ECO:0007669"/>
    <property type="project" value="UniProtKB-EC"/>
</dbReference>
<evidence type="ECO:0000256" key="1">
    <source>
        <dbReference type="ARBA" id="ARBA00000707"/>
    </source>
</evidence>
<dbReference type="OrthoDB" id="265306at2759"/>
<dbReference type="Pfam" id="PF00443">
    <property type="entry name" value="UCH"/>
    <property type="match status" value="1"/>
</dbReference>
<dbReference type="InterPro" id="IPR001394">
    <property type="entry name" value="Peptidase_C19_UCH"/>
</dbReference>
<evidence type="ECO:0000256" key="3">
    <source>
        <dbReference type="SAM" id="MobiDB-lite"/>
    </source>
</evidence>
<feature type="region of interest" description="Disordered" evidence="3">
    <location>
        <begin position="277"/>
        <end position="297"/>
    </location>
</feature>
<keyword evidence="6" id="KW-1185">Reference proteome</keyword>
<gene>
    <name evidence="5" type="primary">USP2</name>
    <name evidence="5" type="ORF">OS493_024186</name>
</gene>
<comment type="catalytic activity">
    <reaction evidence="1">
        <text>Thiol-dependent hydrolysis of ester, thioester, amide, peptide and isopeptide bonds formed by the C-terminal Gly of ubiquitin (a 76-residue protein attached to proteins as an intracellular targeting signal).</text>
        <dbReference type="EC" id="3.4.19.12"/>
    </reaction>
</comment>
<dbReference type="CDD" id="cd02674">
    <property type="entry name" value="Peptidase_C19R"/>
    <property type="match status" value="1"/>
</dbReference>
<name>A0A9X0CW59_9CNID</name>
<feature type="domain" description="USP" evidence="4">
    <location>
        <begin position="94"/>
        <end position="409"/>
    </location>
</feature>
<dbReference type="Gene3D" id="3.90.70.10">
    <property type="entry name" value="Cysteine proteinases"/>
    <property type="match status" value="1"/>
</dbReference>
<dbReference type="InterPro" id="IPR050185">
    <property type="entry name" value="Ub_carboxyl-term_hydrolase"/>
</dbReference>
<evidence type="ECO:0000259" key="4">
    <source>
        <dbReference type="PROSITE" id="PS50235"/>
    </source>
</evidence>
<dbReference type="InterPro" id="IPR018200">
    <property type="entry name" value="USP_CS"/>
</dbReference>
<proteinExistence type="predicted"/>
<accession>A0A9X0CW59</accession>
<feature type="compositionally biased region" description="Low complexity" evidence="3">
    <location>
        <begin position="278"/>
        <end position="291"/>
    </location>
</feature>
<dbReference type="PROSITE" id="PS00972">
    <property type="entry name" value="USP_1"/>
    <property type="match status" value="1"/>
</dbReference>
<dbReference type="EMBL" id="MU826368">
    <property type="protein sequence ID" value="KAJ7378237.1"/>
    <property type="molecule type" value="Genomic_DNA"/>
</dbReference>
<dbReference type="PANTHER" id="PTHR21646:SF23">
    <property type="entry name" value="UBIQUITIN CARBOXYL-TERMINAL HYDROLASE USP2"/>
    <property type="match status" value="1"/>
</dbReference>
<dbReference type="PROSITE" id="PS50235">
    <property type="entry name" value="USP_3"/>
    <property type="match status" value="1"/>
</dbReference>
<sequence>MYLNLHRIYSEAQLALSKAVHLGIIQLVPLQELWRNRDIPPLVVGFFRVDQGLCRIDPCWTISLARVQESHRSVRRIHLLRIRLLVESSSDGLVGLRNLGNTCFMNSILQCLSHTQPLTDQLLKGSHMKIISSSSSMKGKLIQAFADLIKSMWKPGNNDAVSPHSFKTQIQRFAPRFMGYNQQDAQEFLRFLVEGLHDDLNQVKSKPKYTLCEFDDSLSDQQNAEKTWEYYLSRDKSLMTDLFVGQLKSMLKCCNCGYTSVTFDPFWDLSLPIPRKFSSSSSSSSWSGRRSSGADDSDTNIRDCILSFTREEVLDGDERPTCDKCKVKRKSTKKFSIQRFPPILVLHLKRFSGFSFRSKLQSNVDFPLSKLDLAEFSADSQEGRSAVYSLYAVSNHSGSYVWRPLHSVL</sequence>
<keyword evidence="5" id="KW-0378">Hydrolase</keyword>
<dbReference type="SUPFAM" id="SSF54001">
    <property type="entry name" value="Cysteine proteinases"/>
    <property type="match status" value="1"/>
</dbReference>
<evidence type="ECO:0000313" key="5">
    <source>
        <dbReference type="EMBL" id="KAJ7378237.1"/>
    </source>
</evidence>
<comment type="caution">
    <text evidence="5">The sequence shown here is derived from an EMBL/GenBank/DDBJ whole genome shotgun (WGS) entry which is preliminary data.</text>
</comment>
<evidence type="ECO:0000313" key="6">
    <source>
        <dbReference type="Proteomes" id="UP001163046"/>
    </source>
</evidence>
<reference evidence="5" key="1">
    <citation type="submission" date="2023-01" db="EMBL/GenBank/DDBJ databases">
        <title>Genome assembly of the deep-sea coral Lophelia pertusa.</title>
        <authorList>
            <person name="Herrera S."/>
            <person name="Cordes E."/>
        </authorList>
    </citation>
    <scope>NUCLEOTIDE SEQUENCE</scope>
    <source>
        <strain evidence="5">USNM1676648</strain>
        <tissue evidence="5">Polyp</tissue>
    </source>
</reference>
<evidence type="ECO:0000256" key="2">
    <source>
        <dbReference type="ARBA" id="ARBA00012759"/>
    </source>
</evidence>
<dbReference type="AlphaFoldDB" id="A0A9X0CW59"/>